<name>A0AAD4M8K0_9AGAM</name>
<dbReference type="PANTHER" id="PTHR43341:SF4">
    <property type="entry name" value="ARGININE PERMEASE CAN1-RELATED"/>
    <property type="match status" value="1"/>
</dbReference>
<proteinExistence type="predicted"/>
<accession>A0AAD4M8K0</accession>
<dbReference type="EMBL" id="WTXG01000004">
    <property type="protein sequence ID" value="KAI0305792.1"/>
    <property type="molecule type" value="Genomic_DNA"/>
</dbReference>
<feature type="transmembrane region" description="Helical" evidence="8">
    <location>
        <begin position="104"/>
        <end position="130"/>
    </location>
</feature>
<evidence type="ECO:0000256" key="3">
    <source>
        <dbReference type="ARBA" id="ARBA00022692"/>
    </source>
</evidence>
<evidence type="ECO:0000313" key="10">
    <source>
        <dbReference type="EMBL" id="KAI0305792.1"/>
    </source>
</evidence>
<reference evidence="10" key="1">
    <citation type="journal article" date="2022" name="New Phytol.">
        <title>Evolutionary transition to the ectomycorrhizal habit in the genomes of a hyperdiverse lineage of mushroom-forming fungi.</title>
        <authorList>
            <person name="Looney B."/>
            <person name="Miyauchi S."/>
            <person name="Morin E."/>
            <person name="Drula E."/>
            <person name="Courty P.E."/>
            <person name="Kohler A."/>
            <person name="Kuo A."/>
            <person name="LaButti K."/>
            <person name="Pangilinan J."/>
            <person name="Lipzen A."/>
            <person name="Riley R."/>
            <person name="Andreopoulos W."/>
            <person name="He G."/>
            <person name="Johnson J."/>
            <person name="Nolan M."/>
            <person name="Tritt A."/>
            <person name="Barry K.W."/>
            <person name="Grigoriev I.V."/>
            <person name="Nagy L.G."/>
            <person name="Hibbett D."/>
            <person name="Henrissat B."/>
            <person name="Matheny P.B."/>
            <person name="Labbe J."/>
            <person name="Martin F.M."/>
        </authorList>
    </citation>
    <scope>NUCLEOTIDE SEQUENCE</scope>
    <source>
        <strain evidence="10">BPL690</strain>
    </source>
</reference>
<evidence type="ECO:0000256" key="4">
    <source>
        <dbReference type="ARBA" id="ARBA00022970"/>
    </source>
</evidence>
<dbReference type="PANTHER" id="PTHR43341">
    <property type="entry name" value="AMINO ACID PERMEASE"/>
    <property type="match status" value="1"/>
</dbReference>
<comment type="subcellular location">
    <subcellularLocation>
        <location evidence="1">Membrane</location>
        <topology evidence="1">Multi-pass membrane protein</topology>
    </subcellularLocation>
</comment>
<feature type="transmembrane region" description="Helical" evidence="8">
    <location>
        <begin position="434"/>
        <end position="458"/>
    </location>
</feature>
<feature type="transmembrane region" description="Helical" evidence="8">
    <location>
        <begin position="513"/>
        <end position="530"/>
    </location>
</feature>
<evidence type="ECO:0000256" key="8">
    <source>
        <dbReference type="SAM" id="Phobius"/>
    </source>
</evidence>
<dbReference type="Proteomes" id="UP001203297">
    <property type="component" value="Unassembled WGS sequence"/>
</dbReference>
<feature type="region of interest" description="Disordered" evidence="7">
    <location>
        <begin position="1"/>
        <end position="29"/>
    </location>
</feature>
<evidence type="ECO:0000256" key="2">
    <source>
        <dbReference type="ARBA" id="ARBA00022448"/>
    </source>
</evidence>
<dbReference type="InterPro" id="IPR004840">
    <property type="entry name" value="Amino_acid_permease_CS"/>
</dbReference>
<dbReference type="Gene3D" id="1.20.1740.10">
    <property type="entry name" value="Amino acid/polyamine transporter I"/>
    <property type="match status" value="1"/>
</dbReference>
<feature type="transmembrane region" description="Helical" evidence="8">
    <location>
        <begin position="307"/>
        <end position="328"/>
    </location>
</feature>
<evidence type="ECO:0000256" key="1">
    <source>
        <dbReference type="ARBA" id="ARBA00004141"/>
    </source>
</evidence>
<gene>
    <name evidence="10" type="ORF">B0F90DRAFT_1808414</name>
</gene>
<organism evidence="10 11">
    <name type="scientific">Multifurca ochricompacta</name>
    <dbReference type="NCBI Taxonomy" id="376703"/>
    <lineage>
        <taxon>Eukaryota</taxon>
        <taxon>Fungi</taxon>
        <taxon>Dikarya</taxon>
        <taxon>Basidiomycota</taxon>
        <taxon>Agaricomycotina</taxon>
        <taxon>Agaricomycetes</taxon>
        <taxon>Russulales</taxon>
        <taxon>Russulaceae</taxon>
        <taxon>Multifurca</taxon>
    </lineage>
</organism>
<dbReference type="InterPro" id="IPR050524">
    <property type="entry name" value="APC_YAT"/>
</dbReference>
<feature type="transmembrane region" description="Helical" evidence="8">
    <location>
        <begin position="405"/>
        <end position="422"/>
    </location>
</feature>
<evidence type="ECO:0000256" key="7">
    <source>
        <dbReference type="SAM" id="MobiDB-lite"/>
    </source>
</evidence>
<comment type="caution">
    <text evidence="10">The sequence shown here is derived from an EMBL/GenBank/DDBJ whole genome shotgun (WGS) entry which is preliminary data.</text>
</comment>
<feature type="transmembrane region" description="Helical" evidence="8">
    <location>
        <begin position="185"/>
        <end position="204"/>
    </location>
</feature>
<evidence type="ECO:0000256" key="6">
    <source>
        <dbReference type="ARBA" id="ARBA00023136"/>
    </source>
</evidence>
<keyword evidence="4" id="KW-0029">Amino-acid transport</keyword>
<protein>
    <submittedName>
        <fullName evidence="10">General amino acid permease 1</fullName>
    </submittedName>
</protein>
<dbReference type="PROSITE" id="PS00218">
    <property type="entry name" value="AMINO_ACID_PERMEASE_1"/>
    <property type="match status" value="1"/>
</dbReference>
<feature type="transmembrane region" description="Helical" evidence="8">
    <location>
        <begin position="210"/>
        <end position="230"/>
    </location>
</feature>
<feature type="transmembrane region" description="Helical" evidence="8">
    <location>
        <begin position="479"/>
        <end position="501"/>
    </location>
</feature>
<dbReference type="Pfam" id="PF00324">
    <property type="entry name" value="AA_permease"/>
    <property type="match status" value="1"/>
</dbReference>
<keyword evidence="2" id="KW-0813">Transport</keyword>
<evidence type="ECO:0000313" key="11">
    <source>
        <dbReference type="Proteomes" id="UP001203297"/>
    </source>
</evidence>
<dbReference type="AlphaFoldDB" id="A0AAD4M8K0"/>
<feature type="domain" description="Amino acid permease/ SLC12A" evidence="9">
    <location>
        <begin position="88"/>
        <end position="534"/>
    </location>
</feature>
<feature type="transmembrane region" description="Helical" evidence="8">
    <location>
        <begin position="150"/>
        <end position="173"/>
    </location>
</feature>
<dbReference type="FunFam" id="1.20.1740.10:FF:000001">
    <property type="entry name" value="Amino acid permease"/>
    <property type="match status" value="1"/>
</dbReference>
<keyword evidence="5 8" id="KW-1133">Transmembrane helix</keyword>
<dbReference type="GO" id="GO:0015171">
    <property type="term" value="F:amino acid transmembrane transporter activity"/>
    <property type="evidence" value="ECO:0007669"/>
    <property type="project" value="TreeGrafter"/>
</dbReference>
<evidence type="ECO:0000256" key="5">
    <source>
        <dbReference type="ARBA" id="ARBA00022989"/>
    </source>
</evidence>
<sequence length="571" mass="63714">MSAEKFEPDTNSYNNKSLEKGAPEQYVAPTDDRYRFSQSDLDRVQRRLKQRHVQMIAVSAIGSCFSLQLNPNHIHQRADRGDYWNRFVLGSGSALHKAGPLGALLAYLLVGTVAYSSLCSIGEMTALAPISGTFPHFAARWVQPSFGAAVSPFFFFWVSISIPVEITAATILITFWDDNHKHQAGYTAVLCFLVCLINVFGVRYFGESEFVFSIIKLTLITGLILCGLIIDLGGGPTHHRLGFTYWKHPGALNGPGLVKSKGTDHFLGWLSVLVQAGFSFQGMELVAIAASETENPRRNISKAVRRVFWRIAIFYILGIIITGMLVPFDDPDLLNGNGTASQSPYVIAIRRAGIHTLPSIINAAIFTSAFSAGNSFLFCSSRVLYGLSVRGQAPSFFSYCTKGGLPIVAVLTCCSFSLLSFMNVSSNAAKVFNWFVNLSTSAGFFSWWAINLTYIRFWRGHKVQGRDLKELAYNNPLQPGLAIWGVFWTSVFILVDGYQVFFKWNTQDFLTGYINIPIFFALWIGWTIYMRQPFWRAHEMDFVTGIPTIEETDAPEVPPRNLSEKIFNAIF</sequence>
<evidence type="ECO:0000259" key="9">
    <source>
        <dbReference type="Pfam" id="PF00324"/>
    </source>
</evidence>
<dbReference type="GO" id="GO:0016020">
    <property type="term" value="C:membrane"/>
    <property type="evidence" value="ECO:0007669"/>
    <property type="project" value="UniProtKB-SubCell"/>
</dbReference>
<keyword evidence="3 8" id="KW-0812">Transmembrane</keyword>
<keyword evidence="6 8" id="KW-0472">Membrane</keyword>
<dbReference type="InterPro" id="IPR004841">
    <property type="entry name" value="AA-permease/SLC12A_dom"/>
</dbReference>
<keyword evidence="11" id="KW-1185">Reference proteome</keyword>